<dbReference type="Pfam" id="PF19476">
    <property type="entry name" value="DUF6013"/>
    <property type="match status" value="1"/>
</dbReference>
<dbReference type="InterPro" id="IPR046055">
    <property type="entry name" value="DUF6013"/>
</dbReference>
<reference evidence="3" key="1">
    <citation type="submission" date="2011-03" db="EMBL/GenBank/DDBJ databases">
        <authorList>
            <person name="Voget S."/>
            <person name="Streit W.R."/>
            <person name="Jaeger K.E."/>
            <person name="Daniel R."/>
        </authorList>
    </citation>
    <scope>NUCLEOTIDE SEQUENCE [LARGE SCALE GENOMIC DNA]</scope>
    <source>
        <strain evidence="3">PG1</strain>
    </source>
</reference>
<dbReference type="EMBL" id="CP002580">
    <property type="protein sequence ID" value="AJK46680.1"/>
    <property type="molecule type" value="Genomic_DNA"/>
</dbReference>
<evidence type="ECO:0000256" key="1">
    <source>
        <dbReference type="SAM" id="SignalP"/>
    </source>
</evidence>
<gene>
    <name evidence="2" type="ORF">BGL_1c21710</name>
</gene>
<organism evidence="2 3">
    <name type="scientific">Burkholderia plantarii</name>
    <dbReference type="NCBI Taxonomy" id="41899"/>
    <lineage>
        <taxon>Bacteria</taxon>
        <taxon>Pseudomonadati</taxon>
        <taxon>Pseudomonadota</taxon>
        <taxon>Betaproteobacteria</taxon>
        <taxon>Burkholderiales</taxon>
        <taxon>Burkholderiaceae</taxon>
        <taxon>Burkholderia</taxon>
    </lineage>
</organism>
<evidence type="ECO:0000313" key="3">
    <source>
        <dbReference type="Proteomes" id="UP000031838"/>
    </source>
</evidence>
<feature type="chain" id="PRO_5002124656" evidence="1">
    <location>
        <begin position="28"/>
        <end position="183"/>
    </location>
</feature>
<dbReference type="Proteomes" id="UP000031838">
    <property type="component" value="Chromosome 1"/>
</dbReference>
<evidence type="ECO:0000313" key="2">
    <source>
        <dbReference type="EMBL" id="AJK46680.1"/>
    </source>
</evidence>
<protein>
    <submittedName>
        <fullName evidence="2">Uncharacterized protein</fullName>
    </submittedName>
</protein>
<dbReference type="KEGG" id="bgp:BGL_1c21710"/>
<dbReference type="HOGENOM" id="CLU_093083_0_0_4"/>
<dbReference type="RefSeq" id="WP_042625130.1">
    <property type="nucleotide sequence ID" value="NZ_CP002580.1"/>
</dbReference>
<feature type="signal peptide" evidence="1">
    <location>
        <begin position="1"/>
        <end position="27"/>
    </location>
</feature>
<proteinExistence type="predicted"/>
<sequence>MSLRNPSVAVCLAALAAALAGASPALAAPPIKASASGGNDGQLQYTVKVDSKRYGASQETRKIRSGETDDFNWKSVPPSGAVAMPDGCPGADSVPRDANGAMVRQTQVRLAPSVDAKGVATVQVSFQASAPDGTAPLAAGGRTLQCPKAVTVSEVRRVSIPTRGGTKTLALRDGTHVTISIQP</sequence>
<dbReference type="AlphaFoldDB" id="A0A0B6S020"/>
<reference evidence="2 3" key="2">
    <citation type="journal article" date="2016" name="Appl. Microbiol. Biotechnol.">
        <title>Mutations improving production and secretion of extracellular lipase by Burkholderia glumae PG1.</title>
        <authorList>
            <person name="Knapp A."/>
            <person name="Voget S."/>
            <person name="Gao R."/>
            <person name="Zaburannyi N."/>
            <person name="Krysciak D."/>
            <person name="Breuer M."/>
            <person name="Hauer B."/>
            <person name="Streit W.R."/>
            <person name="Muller R."/>
            <person name="Daniel R."/>
            <person name="Jaeger K.E."/>
        </authorList>
    </citation>
    <scope>NUCLEOTIDE SEQUENCE [LARGE SCALE GENOMIC DNA]</scope>
    <source>
        <strain evidence="2 3">PG1</strain>
    </source>
</reference>
<name>A0A0B6S020_BURPL</name>
<keyword evidence="3" id="KW-1185">Reference proteome</keyword>
<keyword evidence="1" id="KW-0732">Signal</keyword>
<accession>A0A0B6S020</accession>